<dbReference type="InterPro" id="IPR014541">
    <property type="entry name" value="Amdntrnsf_FN0238"/>
</dbReference>
<dbReference type="SUPFAM" id="SSF55909">
    <property type="entry name" value="Pentein"/>
    <property type="match status" value="1"/>
</dbReference>
<dbReference type="PANTHER" id="PTHR43224:SF1">
    <property type="entry name" value="AMIDINOTRANSFERASE"/>
    <property type="match status" value="1"/>
</dbReference>
<dbReference type="EMBL" id="JBBDHC010000001">
    <property type="protein sequence ID" value="MEJ1248155.1"/>
    <property type="molecule type" value="Genomic_DNA"/>
</dbReference>
<reference evidence="1 2" key="1">
    <citation type="journal article" date="2016" name="Antonie Van Leeuwenhoek">
        <title>Denitratimonas tolerans gen. nov., sp. nov., a denitrifying bacterium isolated from a bioreactor for tannery wastewater treatment.</title>
        <authorList>
            <person name="Han S.I."/>
            <person name="Kim J.O."/>
            <person name="Lee Y.R."/>
            <person name="Ekpeghere K.I."/>
            <person name="Koh S.C."/>
            <person name="Whang K.S."/>
        </authorList>
    </citation>
    <scope>NUCLEOTIDE SEQUENCE [LARGE SCALE GENOMIC DNA]</scope>
    <source>
        <strain evidence="1 2">KACC 17565</strain>
    </source>
</reference>
<accession>A0AAW9QS63</accession>
<evidence type="ECO:0000313" key="2">
    <source>
        <dbReference type="Proteomes" id="UP001364472"/>
    </source>
</evidence>
<dbReference type="AlphaFoldDB" id="A0AAW9QS63"/>
<gene>
    <name evidence="1" type="ORF">WB794_00465</name>
</gene>
<proteinExistence type="predicted"/>
<evidence type="ECO:0000313" key="1">
    <source>
        <dbReference type="EMBL" id="MEJ1248155.1"/>
    </source>
</evidence>
<comment type="caution">
    <text evidence="1">The sequence shown here is derived from an EMBL/GenBank/DDBJ whole genome shotgun (WGS) entry which is preliminary data.</text>
</comment>
<dbReference type="Gene3D" id="3.75.10.10">
    <property type="entry name" value="L-arginine/glycine Amidinotransferase, Chain A"/>
    <property type="match status" value="1"/>
</dbReference>
<sequence length="293" mass="31097">MTMTDLPEITAPSCARAAFLVAPEGFSLAAQSASDNAYMDLSLAVDPERALAQHRELHRTLARYLPVIAFAGDPATPDAVFPNNVFGTVRGRLILGHMCHPVRQAEAERRDIRGFFTGVLGYEEVDLRRQPGVCELTGSMVIDRGRSIGYCGLSERCDAVGAAAMQAAFGLDAMVGYALASGEYHGNVVMSVLASRAVVLCPEGFADPGAGRAIAAAYGEGAILISPEEKDAFVANCIALTGRHVFMSRRAADALRPATRRALDRCGFEVVAVALDEIEKAGGSLRCCVGEIF</sequence>
<organism evidence="1 2">
    <name type="scientific">Denitratimonas tolerans</name>
    <dbReference type="NCBI Taxonomy" id="1338420"/>
    <lineage>
        <taxon>Bacteria</taxon>
        <taxon>Pseudomonadati</taxon>
        <taxon>Pseudomonadota</taxon>
        <taxon>Gammaproteobacteria</taxon>
        <taxon>Lysobacterales</taxon>
        <taxon>Lysobacteraceae</taxon>
        <taxon>Denitratimonas</taxon>
    </lineage>
</organism>
<dbReference type="Proteomes" id="UP001364472">
    <property type="component" value="Unassembled WGS sequence"/>
</dbReference>
<dbReference type="Pfam" id="PF19420">
    <property type="entry name" value="DDAH_eukar"/>
    <property type="match status" value="1"/>
</dbReference>
<name>A0AAW9QS63_9GAMM</name>
<protein>
    <submittedName>
        <fullName evidence="1">Arginine deiminase-related protein</fullName>
    </submittedName>
</protein>
<dbReference type="PANTHER" id="PTHR43224">
    <property type="entry name" value="AMIDINOTRANSFERASE"/>
    <property type="match status" value="1"/>
</dbReference>
<keyword evidence="2" id="KW-1185">Reference proteome</keyword>